<feature type="non-terminal residue" evidence="2">
    <location>
        <position position="177"/>
    </location>
</feature>
<organism evidence="2 3">
    <name type="scientific">Oryza sativa subsp. japonica</name>
    <name type="common">Rice</name>
    <dbReference type="NCBI Taxonomy" id="39947"/>
    <lineage>
        <taxon>Eukaryota</taxon>
        <taxon>Viridiplantae</taxon>
        <taxon>Streptophyta</taxon>
        <taxon>Embryophyta</taxon>
        <taxon>Tracheophyta</taxon>
        <taxon>Spermatophyta</taxon>
        <taxon>Magnoliopsida</taxon>
        <taxon>Liliopsida</taxon>
        <taxon>Poales</taxon>
        <taxon>Poaceae</taxon>
        <taxon>BOP clade</taxon>
        <taxon>Oryzoideae</taxon>
        <taxon>Oryzeae</taxon>
        <taxon>Oryzinae</taxon>
        <taxon>Oryza</taxon>
        <taxon>Oryza sativa</taxon>
    </lineage>
</organism>
<proteinExistence type="predicted"/>
<sequence>MVSTVIRFKSHQFCDHLLAEFQLAMNATGPDQRPVYRSIWHDGHSVDQLLGIVKSTSPAQHVNHASVMLNTWLNPEFDLHSVKVVQTFIHQSSMGTSTHHGQHSDAIHRHALTVHSVEQGEGSTAMAMDCQAMEHRIVAACVPVRSGCKDLLGQVQPPAPGVHLHKRGGHNAVDGEP</sequence>
<gene>
    <name evidence="2" type="ordered locus">Os11g0131500</name>
    <name evidence="2" type="ORF">OSNPB_110131500</name>
</gene>
<reference evidence="2 3" key="3">
    <citation type="journal article" date="2013" name="Rice">
        <title>Improvement of the Oryza sativa Nipponbare reference genome using next generation sequence and optical map data.</title>
        <authorList>
            <person name="Kawahara Y."/>
            <person name="de la Bastide M."/>
            <person name="Hamilton J.P."/>
            <person name="Kanamori H."/>
            <person name="McCombie W.R."/>
            <person name="Ouyang S."/>
            <person name="Schwartz D.C."/>
            <person name="Tanaka T."/>
            <person name="Wu J."/>
            <person name="Zhou S."/>
            <person name="Childs K.L."/>
            <person name="Davidson R.M."/>
            <person name="Lin H."/>
            <person name="Quesada-Ocampo L."/>
            <person name="Vaillancourt B."/>
            <person name="Sakai H."/>
            <person name="Lee S.S."/>
            <person name="Kim J."/>
            <person name="Numa H."/>
            <person name="Itoh T."/>
            <person name="Buell C.R."/>
            <person name="Matsumoto T."/>
        </authorList>
    </citation>
    <scope>NUCLEOTIDE SEQUENCE [LARGE SCALE GENOMIC DNA]</scope>
    <source>
        <strain evidence="3">cv. Nipponbare</strain>
    </source>
</reference>
<evidence type="ECO:0000313" key="2">
    <source>
        <dbReference type="EMBL" id="BAT12523.1"/>
    </source>
</evidence>
<keyword evidence="3" id="KW-1185">Reference proteome</keyword>
<accession>A0A0P0XYE6</accession>
<reference evidence="3" key="1">
    <citation type="journal article" date="2005" name="Nature">
        <title>The map-based sequence of the rice genome.</title>
        <authorList>
            <consortium name="International rice genome sequencing project (IRGSP)"/>
            <person name="Matsumoto T."/>
            <person name="Wu J."/>
            <person name="Kanamori H."/>
            <person name="Katayose Y."/>
            <person name="Fujisawa M."/>
            <person name="Namiki N."/>
            <person name="Mizuno H."/>
            <person name="Yamamoto K."/>
            <person name="Antonio B.A."/>
            <person name="Baba T."/>
            <person name="Sakata K."/>
            <person name="Nagamura Y."/>
            <person name="Aoki H."/>
            <person name="Arikawa K."/>
            <person name="Arita K."/>
            <person name="Bito T."/>
            <person name="Chiden Y."/>
            <person name="Fujitsuka N."/>
            <person name="Fukunaka R."/>
            <person name="Hamada M."/>
            <person name="Harada C."/>
            <person name="Hayashi A."/>
            <person name="Hijishita S."/>
            <person name="Honda M."/>
            <person name="Hosokawa S."/>
            <person name="Ichikawa Y."/>
            <person name="Idonuma A."/>
            <person name="Iijima M."/>
            <person name="Ikeda M."/>
            <person name="Ikeno M."/>
            <person name="Ito K."/>
            <person name="Ito S."/>
            <person name="Ito T."/>
            <person name="Ito Y."/>
            <person name="Ito Y."/>
            <person name="Iwabuchi A."/>
            <person name="Kamiya K."/>
            <person name="Karasawa W."/>
            <person name="Kurita K."/>
            <person name="Katagiri S."/>
            <person name="Kikuta A."/>
            <person name="Kobayashi H."/>
            <person name="Kobayashi N."/>
            <person name="Machita K."/>
            <person name="Maehara T."/>
            <person name="Masukawa M."/>
            <person name="Mizubayashi T."/>
            <person name="Mukai Y."/>
            <person name="Nagasaki H."/>
            <person name="Nagata Y."/>
            <person name="Naito S."/>
            <person name="Nakashima M."/>
            <person name="Nakama Y."/>
            <person name="Nakamichi Y."/>
            <person name="Nakamura M."/>
            <person name="Meguro A."/>
            <person name="Negishi M."/>
            <person name="Ohta I."/>
            <person name="Ohta T."/>
            <person name="Okamoto M."/>
            <person name="Ono N."/>
            <person name="Saji S."/>
            <person name="Sakaguchi M."/>
            <person name="Sakai K."/>
            <person name="Shibata M."/>
            <person name="Shimokawa T."/>
            <person name="Song J."/>
            <person name="Takazaki Y."/>
            <person name="Terasawa K."/>
            <person name="Tsugane M."/>
            <person name="Tsuji K."/>
            <person name="Ueda S."/>
            <person name="Waki K."/>
            <person name="Yamagata H."/>
            <person name="Yamamoto M."/>
            <person name="Yamamoto S."/>
            <person name="Yamane H."/>
            <person name="Yoshiki S."/>
            <person name="Yoshihara R."/>
            <person name="Yukawa K."/>
            <person name="Zhong H."/>
            <person name="Yano M."/>
            <person name="Yuan Q."/>
            <person name="Ouyang S."/>
            <person name="Liu J."/>
            <person name="Jones K.M."/>
            <person name="Gansberger K."/>
            <person name="Moffat K."/>
            <person name="Hill J."/>
            <person name="Bera J."/>
            <person name="Fadrosh D."/>
            <person name="Jin S."/>
            <person name="Johri S."/>
            <person name="Kim M."/>
            <person name="Overton L."/>
            <person name="Reardon M."/>
            <person name="Tsitrin T."/>
            <person name="Vuong H."/>
            <person name="Weaver B."/>
            <person name="Ciecko A."/>
            <person name="Tallon L."/>
            <person name="Jackson J."/>
            <person name="Pai G."/>
            <person name="Aken S.V."/>
            <person name="Utterback T."/>
            <person name="Reidmuller S."/>
            <person name="Feldblyum T."/>
            <person name="Hsiao J."/>
            <person name="Zismann V."/>
            <person name="Iobst S."/>
            <person name="de Vazeille A.R."/>
            <person name="Buell C.R."/>
            <person name="Ying K."/>
            <person name="Li Y."/>
            <person name="Lu T."/>
            <person name="Huang Y."/>
            <person name="Zhao Q."/>
            <person name="Feng Q."/>
            <person name="Zhang L."/>
            <person name="Zhu J."/>
            <person name="Weng Q."/>
            <person name="Mu J."/>
            <person name="Lu Y."/>
            <person name="Fan D."/>
            <person name="Liu Y."/>
            <person name="Guan J."/>
            <person name="Zhang Y."/>
            <person name="Yu S."/>
            <person name="Liu X."/>
            <person name="Zhang Y."/>
            <person name="Hong G."/>
            <person name="Han B."/>
            <person name="Choisne N."/>
            <person name="Demange N."/>
            <person name="Orjeda G."/>
            <person name="Samain S."/>
            <person name="Cattolico L."/>
            <person name="Pelletier E."/>
            <person name="Couloux A."/>
            <person name="Segurens B."/>
            <person name="Wincker P."/>
            <person name="D'Hont A."/>
            <person name="Scarpelli C."/>
            <person name="Weissenbach J."/>
            <person name="Salanoubat M."/>
            <person name="Quetier F."/>
            <person name="Yu Y."/>
            <person name="Kim H.R."/>
            <person name="Rambo T."/>
            <person name="Currie J."/>
            <person name="Collura K."/>
            <person name="Luo M."/>
            <person name="Yang T."/>
            <person name="Ammiraju J.S.S."/>
            <person name="Engler F."/>
            <person name="Soderlund C."/>
            <person name="Wing R.A."/>
            <person name="Palmer L.E."/>
            <person name="de la Bastide M."/>
            <person name="Spiegel L."/>
            <person name="Nascimento L."/>
            <person name="Zutavern T."/>
            <person name="O'Shaughnessy A."/>
            <person name="Dike S."/>
            <person name="Dedhia N."/>
            <person name="Preston R."/>
            <person name="Balija V."/>
            <person name="McCombie W.R."/>
            <person name="Chow T."/>
            <person name="Chen H."/>
            <person name="Chung M."/>
            <person name="Chen C."/>
            <person name="Shaw J."/>
            <person name="Wu H."/>
            <person name="Hsiao K."/>
            <person name="Chao Y."/>
            <person name="Chu M."/>
            <person name="Cheng C."/>
            <person name="Hour A."/>
            <person name="Lee P."/>
            <person name="Lin S."/>
            <person name="Lin Y."/>
            <person name="Liou J."/>
            <person name="Liu S."/>
            <person name="Hsing Y."/>
            <person name="Raghuvanshi S."/>
            <person name="Mohanty A."/>
            <person name="Bharti A.K."/>
            <person name="Gaur A."/>
            <person name="Gupta V."/>
            <person name="Kumar D."/>
            <person name="Ravi V."/>
            <person name="Vij S."/>
            <person name="Kapur A."/>
            <person name="Khurana P."/>
            <person name="Khurana P."/>
            <person name="Khurana J.P."/>
            <person name="Tyagi A.K."/>
            <person name="Gaikwad K."/>
            <person name="Singh A."/>
            <person name="Dalal V."/>
            <person name="Srivastava S."/>
            <person name="Dixit A."/>
            <person name="Pal A.K."/>
            <person name="Ghazi I.A."/>
            <person name="Yadav M."/>
            <person name="Pandit A."/>
            <person name="Bhargava A."/>
            <person name="Sureshbabu K."/>
            <person name="Batra K."/>
            <person name="Sharma T.R."/>
            <person name="Mohapatra T."/>
            <person name="Singh N.K."/>
            <person name="Messing J."/>
            <person name="Nelson A.B."/>
            <person name="Fuks G."/>
            <person name="Kavchok S."/>
            <person name="Keizer G."/>
            <person name="Linton E."/>
            <person name="Llaca V."/>
            <person name="Song R."/>
            <person name="Tanyolac B."/>
            <person name="Young S."/>
            <person name="Ho-Il K."/>
            <person name="Hahn J.H."/>
            <person name="Sangsakoo G."/>
            <person name="Vanavichit A."/>
            <person name="de Mattos Luiz.A.T."/>
            <person name="Zimmer P.D."/>
            <person name="Malone G."/>
            <person name="Dellagostin O."/>
            <person name="de Oliveira A.C."/>
            <person name="Bevan M."/>
            <person name="Bancroft I."/>
            <person name="Minx P."/>
            <person name="Cordum H."/>
            <person name="Wilson R."/>
            <person name="Cheng Z."/>
            <person name="Jin W."/>
            <person name="Jiang J."/>
            <person name="Leong S.A."/>
            <person name="Iwama H."/>
            <person name="Gojobori T."/>
            <person name="Itoh T."/>
            <person name="Niimura Y."/>
            <person name="Fujii Y."/>
            <person name="Habara T."/>
            <person name="Sakai H."/>
            <person name="Sato Y."/>
            <person name="Wilson G."/>
            <person name="Kumar K."/>
            <person name="McCouch S."/>
            <person name="Juretic N."/>
            <person name="Hoen D."/>
            <person name="Wright S."/>
            <person name="Bruskiewich R."/>
            <person name="Bureau T."/>
            <person name="Miyao A."/>
            <person name="Hirochika H."/>
            <person name="Nishikawa T."/>
            <person name="Kadowaki K."/>
            <person name="Sugiura M."/>
            <person name="Burr B."/>
            <person name="Sasaki T."/>
        </authorList>
    </citation>
    <scope>NUCLEOTIDE SEQUENCE [LARGE SCALE GENOMIC DNA]</scope>
    <source>
        <strain evidence="3">cv. Nipponbare</strain>
    </source>
</reference>
<dbReference type="Proteomes" id="UP000059680">
    <property type="component" value="Chromosome 11"/>
</dbReference>
<dbReference type="Gramene" id="Os11t0131500-00">
    <property type="protein sequence ID" value="Os11t0131500-00"/>
    <property type="gene ID" value="Os11g0131500"/>
</dbReference>
<dbReference type="InParanoid" id="A0A0P0XYE6"/>
<feature type="region of interest" description="Disordered" evidence="1">
    <location>
        <begin position="158"/>
        <end position="177"/>
    </location>
</feature>
<evidence type="ECO:0000313" key="3">
    <source>
        <dbReference type="Proteomes" id="UP000059680"/>
    </source>
</evidence>
<dbReference type="PaxDb" id="39947-A0A0P0XYE6"/>
<evidence type="ECO:0000256" key="1">
    <source>
        <dbReference type="SAM" id="MobiDB-lite"/>
    </source>
</evidence>
<name>A0A0P0XYE6_ORYSJ</name>
<protein>
    <submittedName>
        <fullName evidence="2">Os11g0131500 protein</fullName>
    </submittedName>
</protein>
<dbReference type="EMBL" id="AP014967">
    <property type="protein sequence ID" value="BAT12523.1"/>
    <property type="molecule type" value="Genomic_DNA"/>
</dbReference>
<reference evidence="2 3" key="2">
    <citation type="journal article" date="2013" name="Plant Cell Physiol.">
        <title>Rice Annotation Project Database (RAP-DB): an integrative and interactive database for rice genomics.</title>
        <authorList>
            <person name="Sakai H."/>
            <person name="Lee S.S."/>
            <person name="Tanaka T."/>
            <person name="Numa H."/>
            <person name="Kim J."/>
            <person name="Kawahara Y."/>
            <person name="Wakimoto H."/>
            <person name="Yang C.C."/>
            <person name="Iwamoto M."/>
            <person name="Abe T."/>
            <person name="Yamada Y."/>
            <person name="Muto A."/>
            <person name="Inokuchi H."/>
            <person name="Ikemura T."/>
            <person name="Matsumoto T."/>
            <person name="Sasaki T."/>
            <person name="Itoh T."/>
        </authorList>
    </citation>
    <scope>NUCLEOTIDE SEQUENCE [LARGE SCALE GENOMIC DNA]</scope>
    <source>
        <strain evidence="3">cv. Nipponbare</strain>
    </source>
</reference>
<dbReference type="FunCoup" id="A0A0P0XYE6">
    <property type="interactions" value="2"/>
</dbReference>
<dbReference type="AlphaFoldDB" id="A0A0P0XYE6"/>